<dbReference type="Gene3D" id="3.40.50.300">
    <property type="entry name" value="P-loop containing nucleotide triphosphate hydrolases"/>
    <property type="match status" value="1"/>
</dbReference>
<evidence type="ECO:0000256" key="3">
    <source>
        <dbReference type="PROSITE-ProRule" id="PRU00047"/>
    </source>
</evidence>
<sequence length="965" mass="107377">MRALNSQLVLIDLHSSLYSAKQIPISTYGYLKQCKLGAPTLAAAFRRTRGKISSSRAPAPEVQSPEIRRPRDLSNSGNGLSSFSSNVASTSSSSSQENEDPDLKLFLEIVPLRMRNELFRHKDIGELIEVVMDLGRKPLARFPHGDWAISEQPVKLEDLHDAISKVGDFSDDNRSGINHSLHRISAIRNRKMQIIGLTCRVGRAVSGSAEIIRDLVEGSGSILVIGPPGVGKTTLIREIARMLADDQKKRVVIVDTSNEIGGDGDVPHAGIGRARRMQVPNVHMQHNVMIEAVENHMPQTIIIDEIGTELEAMAASTIAQRGVQLVATAHGITVESIMKNPSLQILVGGIESVTLGDEEARKRKVQKTILERKGPPTFTCALEIISRTECRVHHRLDATVDAILAGKSPLFEVRQMDPQANTLLKSTPSTKEEQVENLKVTNNENKQTRIESDMEDEEYSSMSKKVGTNGSVSSRSSPAYVYTHKIQEADLLQVAAVMGLEDEIDVTNDIGSANAILTSSSEIKQNPWIRGVAKFHHLPVFVIKSNTMAQMVKAIRMILGMDSFGSLQKQSNKSSLDIEIKDDAPKRKPSLEEIDALEEVRLAIEYIVIPGGEAVELLPRRSEIVARQLELIAIESLLADFRVLRFDSSSEKRVLGFYFQTQHLISKISSFRHFLTDWIDRGFREMAAKDQDYRIFVGGLSWDITERQLEDAFSRFGKIIDCQVMLERDTGRPRGFGFLTFADRRAMEDAIRDMHGREFGERVISVNKAQPKMGDEDPGRGYGGYSSGGRGSYGGGDRSAGQDECFKCGRPGHWARDCPTAGGGRGGRPFSPPRSRYGGAGGRGDHFANDRGRYMDDKYDRGRNGDRDRYDSRDDRYGNRDRYVNDRYPPTGDRFVVDKYGGSDRYPQNGYGKDRSYDRDGGPRGSSDRYGGGGPVRYEGRSHRERPGPYDRPRRGGRPPTFDRY</sequence>
<dbReference type="InterPro" id="IPR003593">
    <property type="entry name" value="AAA+_ATPase"/>
</dbReference>
<feature type="compositionally biased region" description="Low complexity" evidence="5">
    <location>
        <begin position="73"/>
        <end position="95"/>
    </location>
</feature>
<feature type="compositionally biased region" description="Basic and acidic residues" evidence="5">
    <location>
        <begin position="938"/>
        <end position="954"/>
    </location>
</feature>
<dbReference type="PANTHER" id="PTHR20953">
    <property type="entry name" value="KINASE-RELATED"/>
    <property type="match status" value="1"/>
</dbReference>
<dbReference type="InterPro" id="IPR045735">
    <property type="entry name" value="Spore_III_AA_AAA+_ATPase"/>
</dbReference>
<organism evidence="8 9">
    <name type="scientific">Fraxinus pennsylvanica</name>
    <dbReference type="NCBI Taxonomy" id="56036"/>
    <lineage>
        <taxon>Eukaryota</taxon>
        <taxon>Viridiplantae</taxon>
        <taxon>Streptophyta</taxon>
        <taxon>Embryophyta</taxon>
        <taxon>Tracheophyta</taxon>
        <taxon>Spermatophyta</taxon>
        <taxon>Magnoliopsida</taxon>
        <taxon>eudicotyledons</taxon>
        <taxon>Gunneridae</taxon>
        <taxon>Pentapetalae</taxon>
        <taxon>asterids</taxon>
        <taxon>lamiids</taxon>
        <taxon>Lamiales</taxon>
        <taxon>Oleaceae</taxon>
        <taxon>Oleeae</taxon>
        <taxon>Fraxinus</taxon>
    </lineage>
</organism>
<dbReference type="GO" id="GO:0005524">
    <property type="term" value="F:ATP binding"/>
    <property type="evidence" value="ECO:0007669"/>
    <property type="project" value="UniProtKB-KW"/>
</dbReference>
<dbReference type="InterPro" id="IPR000504">
    <property type="entry name" value="RRM_dom"/>
</dbReference>
<dbReference type="PROSITE" id="PS50102">
    <property type="entry name" value="RRM"/>
    <property type="match status" value="1"/>
</dbReference>
<dbReference type="Gene3D" id="3.30.70.330">
    <property type="match status" value="1"/>
</dbReference>
<keyword evidence="4" id="KW-0694">RNA-binding</keyword>
<keyword evidence="3" id="KW-0863">Zinc-finger</keyword>
<feature type="region of interest" description="Disordered" evidence="5">
    <location>
        <begin position="819"/>
        <end position="965"/>
    </location>
</feature>
<dbReference type="Proteomes" id="UP000834106">
    <property type="component" value="Chromosome 4"/>
</dbReference>
<name>A0AAD1YYI6_9LAMI</name>
<dbReference type="PANTHER" id="PTHR20953:SF14">
    <property type="entry name" value="PROTEIN SEEDLING PLASTID DEVELOPMENT 1"/>
    <property type="match status" value="1"/>
</dbReference>
<gene>
    <name evidence="8" type="ORF">FPE_LOCUS7197</name>
</gene>
<dbReference type="Pfam" id="PF25516">
    <property type="entry name" value="PTPase"/>
    <property type="match status" value="1"/>
</dbReference>
<keyword evidence="3" id="KW-0862">Zinc</keyword>
<dbReference type="InterPro" id="IPR012677">
    <property type="entry name" value="Nucleotide-bd_a/b_plait_sf"/>
</dbReference>
<dbReference type="SMART" id="SM00360">
    <property type="entry name" value="RRM"/>
    <property type="match status" value="1"/>
</dbReference>
<feature type="domain" description="RRM" evidence="6">
    <location>
        <begin position="693"/>
        <end position="771"/>
    </location>
</feature>
<feature type="compositionally biased region" description="Basic and acidic residues" evidence="5">
    <location>
        <begin position="912"/>
        <end position="922"/>
    </location>
</feature>
<evidence type="ECO:0000256" key="2">
    <source>
        <dbReference type="ARBA" id="ARBA00022840"/>
    </source>
</evidence>
<evidence type="ECO:0000313" key="8">
    <source>
        <dbReference type="EMBL" id="CAI9759767.1"/>
    </source>
</evidence>
<dbReference type="InterPro" id="IPR027417">
    <property type="entry name" value="P-loop_NTPase"/>
</dbReference>
<dbReference type="InterPro" id="IPR058670">
    <property type="entry name" value="PTPase_dom"/>
</dbReference>
<reference evidence="8" key="1">
    <citation type="submission" date="2023-05" db="EMBL/GenBank/DDBJ databases">
        <authorList>
            <person name="Huff M."/>
        </authorList>
    </citation>
    <scope>NUCLEOTIDE SEQUENCE</scope>
</reference>
<feature type="region of interest" description="Disordered" evidence="5">
    <location>
        <begin position="451"/>
        <end position="471"/>
    </location>
</feature>
<protein>
    <submittedName>
        <fullName evidence="8">Uncharacterized protein</fullName>
    </submittedName>
</protein>
<dbReference type="Gene3D" id="4.10.60.10">
    <property type="entry name" value="Zinc finger, CCHC-type"/>
    <property type="match status" value="1"/>
</dbReference>
<evidence type="ECO:0000259" key="6">
    <source>
        <dbReference type="PROSITE" id="PS50102"/>
    </source>
</evidence>
<dbReference type="InterPro" id="IPR036875">
    <property type="entry name" value="Znf_CCHC_sf"/>
</dbReference>
<dbReference type="AlphaFoldDB" id="A0AAD1YYI6"/>
<dbReference type="CDD" id="cd00009">
    <property type="entry name" value="AAA"/>
    <property type="match status" value="1"/>
</dbReference>
<evidence type="ECO:0000313" key="9">
    <source>
        <dbReference type="Proteomes" id="UP000834106"/>
    </source>
</evidence>
<dbReference type="GO" id="GO:0008270">
    <property type="term" value="F:zinc ion binding"/>
    <property type="evidence" value="ECO:0007669"/>
    <property type="project" value="UniProtKB-KW"/>
</dbReference>
<dbReference type="FunFam" id="3.40.50.300:FF:001088">
    <property type="entry name" value="uncharacterized protein ycf45 isoform X2"/>
    <property type="match status" value="1"/>
</dbReference>
<proteinExistence type="predicted"/>
<feature type="compositionally biased region" description="Basic and acidic residues" evidence="5">
    <location>
        <begin position="843"/>
        <end position="885"/>
    </location>
</feature>
<feature type="region of interest" description="Disordered" evidence="5">
    <location>
        <begin position="52"/>
        <end position="99"/>
    </location>
</feature>
<dbReference type="GO" id="GO:0003723">
    <property type="term" value="F:RNA binding"/>
    <property type="evidence" value="ECO:0007669"/>
    <property type="project" value="UniProtKB-UniRule"/>
</dbReference>
<accession>A0AAD1YYI6</accession>
<dbReference type="SMART" id="SM00382">
    <property type="entry name" value="AAA"/>
    <property type="match status" value="1"/>
</dbReference>
<evidence type="ECO:0000256" key="5">
    <source>
        <dbReference type="SAM" id="MobiDB-lite"/>
    </source>
</evidence>
<keyword evidence="3" id="KW-0479">Metal-binding</keyword>
<feature type="compositionally biased region" description="Gly residues" evidence="5">
    <location>
        <begin position="780"/>
        <end position="798"/>
    </location>
</feature>
<feature type="domain" description="CCHC-type" evidence="7">
    <location>
        <begin position="805"/>
        <end position="819"/>
    </location>
</feature>
<dbReference type="PROSITE" id="PS50158">
    <property type="entry name" value="ZF_CCHC"/>
    <property type="match status" value="1"/>
</dbReference>
<dbReference type="SUPFAM" id="SSF57756">
    <property type="entry name" value="Retrovirus zinc finger-like domains"/>
    <property type="match status" value="1"/>
</dbReference>
<dbReference type="SMART" id="SM00343">
    <property type="entry name" value="ZnF_C2HC"/>
    <property type="match status" value="1"/>
</dbReference>
<dbReference type="SUPFAM" id="SSF54928">
    <property type="entry name" value="RNA-binding domain, RBD"/>
    <property type="match status" value="1"/>
</dbReference>
<dbReference type="EMBL" id="OU503039">
    <property type="protein sequence ID" value="CAI9759767.1"/>
    <property type="molecule type" value="Genomic_DNA"/>
</dbReference>
<evidence type="ECO:0000256" key="4">
    <source>
        <dbReference type="PROSITE-ProRule" id="PRU00176"/>
    </source>
</evidence>
<dbReference type="Pfam" id="PF19568">
    <property type="entry name" value="Spore_III_AA"/>
    <property type="match status" value="1"/>
</dbReference>
<dbReference type="SUPFAM" id="SSF52540">
    <property type="entry name" value="P-loop containing nucleoside triphosphate hydrolases"/>
    <property type="match status" value="1"/>
</dbReference>
<dbReference type="InterPro" id="IPR001878">
    <property type="entry name" value="Znf_CCHC"/>
</dbReference>
<evidence type="ECO:0000259" key="7">
    <source>
        <dbReference type="PROSITE" id="PS50158"/>
    </source>
</evidence>
<feature type="region of interest" description="Disordered" evidence="5">
    <location>
        <begin position="770"/>
        <end position="800"/>
    </location>
</feature>
<dbReference type="InterPro" id="IPR035979">
    <property type="entry name" value="RBD_domain_sf"/>
</dbReference>
<keyword evidence="1" id="KW-0547">Nucleotide-binding</keyword>
<keyword evidence="9" id="KW-1185">Reference proteome</keyword>
<dbReference type="FunFam" id="3.30.70.330:FF:000367">
    <property type="entry name" value="glycine-rich RNA-binding protein RZ1C"/>
    <property type="match status" value="1"/>
</dbReference>
<dbReference type="Pfam" id="PF00098">
    <property type="entry name" value="zf-CCHC"/>
    <property type="match status" value="1"/>
</dbReference>
<keyword evidence="2" id="KW-0067">ATP-binding</keyword>
<dbReference type="Pfam" id="PF00076">
    <property type="entry name" value="RRM_1"/>
    <property type="match status" value="1"/>
</dbReference>
<evidence type="ECO:0000256" key="1">
    <source>
        <dbReference type="ARBA" id="ARBA00022741"/>
    </source>
</evidence>